<dbReference type="Pfam" id="PF13839">
    <property type="entry name" value="PC-Esterase"/>
    <property type="match status" value="1"/>
</dbReference>
<evidence type="ECO:0000313" key="10">
    <source>
        <dbReference type="Proteomes" id="UP000077755"/>
    </source>
</evidence>
<dbReference type="InterPro" id="IPR026057">
    <property type="entry name" value="TBL_C"/>
</dbReference>
<dbReference type="GO" id="GO:0016413">
    <property type="term" value="F:O-acetyltransferase activity"/>
    <property type="evidence" value="ECO:0007669"/>
    <property type="project" value="InterPro"/>
</dbReference>
<keyword evidence="6 8" id="KW-0472">Membrane</keyword>
<comment type="subcellular location">
    <subcellularLocation>
        <location evidence="1">Membrane</location>
        <topology evidence="1">Single-pass membrane protein</topology>
    </subcellularLocation>
</comment>
<reference evidence="9" key="2">
    <citation type="submission" date="2022-03" db="EMBL/GenBank/DDBJ databases">
        <title>Draft title - Genomic analysis of global carrot germplasm unveils the trajectory of domestication and the origin of high carotenoid orange carrot.</title>
        <authorList>
            <person name="Iorizzo M."/>
            <person name="Ellison S."/>
            <person name="Senalik D."/>
            <person name="Macko-Podgorni A."/>
            <person name="Grzebelus D."/>
            <person name="Bostan H."/>
            <person name="Rolling W."/>
            <person name="Curaba J."/>
            <person name="Simon P."/>
        </authorList>
    </citation>
    <scope>NUCLEOTIDE SEQUENCE</scope>
    <source>
        <tissue evidence="9">Leaf</tissue>
    </source>
</reference>
<dbReference type="Pfam" id="PF14416">
    <property type="entry name" value="PMR5N"/>
    <property type="match status" value="1"/>
</dbReference>
<keyword evidence="4" id="KW-0735">Signal-anchor</keyword>
<accession>A0A161Y4T7</accession>
<dbReference type="AlphaFoldDB" id="A0A161Y4T7"/>
<dbReference type="Proteomes" id="UP000077755">
    <property type="component" value="Chromosome 7"/>
</dbReference>
<gene>
    <name evidence="9" type="ORF">DCAR_0728245</name>
</gene>
<dbReference type="GO" id="GO:0005794">
    <property type="term" value="C:Golgi apparatus"/>
    <property type="evidence" value="ECO:0007669"/>
    <property type="project" value="TreeGrafter"/>
</dbReference>
<evidence type="ECO:0000256" key="6">
    <source>
        <dbReference type="ARBA" id="ARBA00023136"/>
    </source>
</evidence>
<name>A0A161Y4T7_DAUCS</name>
<feature type="transmembrane region" description="Helical" evidence="8">
    <location>
        <begin position="36"/>
        <end position="58"/>
    </location>
</feature>
<dbReference type="KEGG" id="dcr:108194663"/>
<protein>
    <submittedName>
        <fullName evidence="9">Uncharacterized protein</fullName>
    </submittedName>
</protein>
<dbReference type="OrthoDB" id="630188at2759"/>
<dbReference type="EMBL" id="CP093349">
    <property type="protein sequence ID" value="WOH08797.1"/>
    <property type="molecule type" value="Genomic_DNA"/>
</dbReference>
<organism evidence="9 10">
    <name type="scientific">Daucus carota subsp. sativus</name>
    <name type="common">Carrot</name>
    <dbReference type="NCBI Taxonomy" id="79200"/>
    <lineage>
        <taxon>Eukaryota</taxon>
        <taxon>Viridiplantae</taxon>
        <taxon>Streptophyta</taxon>
        <taxon>Embryophyta</taxon>
        <taxon>Tracheophyta</taxon>
        <taxon>Spermatophyta</taxon>
        <taxon>Magnoliopsida</taxon>
        <taxon>eudicotyledons</taxon>
        <taxon>Gunneridae</taxon>
        <taxon>Pentapetalae</taxon>
        <taxon>asterids</taxon>
        <taxon>campanulids</taxon>
        <taxon>Apiales</taxon>
        <taxon>Apiaceae</taxon>
        <taxon>Apioideae</taxon>
        <taxon>Scandiceae</taxon>
        <taxon>Daucinae</taxon>
        <taxon>Daucus</taxon>
        <taxon>Daucus sect. Daucus</taxon>
    </lineage>
</organism>
<dbReference type="GO" id="GO:0016020">
    <property type="term" value="C:membrane"/>
    <property type="evidence" value="ECO:0007669"/>
    <property type="project" value="UniProtKB-SubCell"/>
</dbReference>
<dbReference type="Gramene" id="KZM87239">
    <property type="protein sequence ID" value="KZM87239"/>
    <property type="gene ID" value="DCAR_024373"/>
</dbReference>
<evidence type="ECO:0000256" key="5">
    <source>
        <dbReference type="ARBA" id="ARBA00022989"/>
    </source>
</evidence>
<dbReference type="PANTHER" id="PTHR32285">
    <property type="entry name" value="PROTEIN TRICHOME BIREFRINGENCE-LIKE 9-RELATED"/>
    <property type="match status" value="1"/>
</dbReference>
<keyword evidence="5 8" id="KW-1133">Transmembrane helix</keyword>
<dbReference type="InterPro" id="IPR029962">
    <property type="entry name" value="TBL"/>
</dbReference>
<evidence type="ECO:0000256" key="7">
    <source>
        <dbReference type="SAM" id="MobiDB-lite"/>
    </source>
</evidence>
<reference evidence="9" key="1">
    <citation type="journal article" date="2016" name="Nat. Genet.">
        <title>A high-quality carrot genome assembly provides new insights into carotenoid accumulation and asterid genome evolution.</title>
        <authorList>
            <person name="Iorizzo M."/>
            <person name="Ellison S."/>
            <person name="Senalik D."/>
            <person name="Zeng P."/>
            <person name="Satapoomin P."/>
            <person name="Huang J."/>
            <person name="Bowman M."/>
            <person name="Iovene M."/>
            <person name="Sanseverino W."/>
            <person name="Cavagnaro P."/>
            <person name="Yildiz M."/>
            <person name="Macko-Podgorni A."/>
            <person name="Moranska E."/>
            <person name="Grzebelus E."/>
            <person name="Grzebelus D."/>
            <person name="Ashrafi H."/>
            <person name="Zheng Z."/>
            <person name="Cheng S."/>
            <person name="Spooner D."/>
            <person name="Van Deynze A."/>
            <person name="Simon P."/>
        </authorList>
    </citation>
    <scope>NUCLEOTIDE SEQUENCE</scope>
    <source>
        <tissue evidence="9">Leaf</tissue>
    </source>
</reference>
<dbReference type="InterPro" id="IPR025846">
    <property type="entry name" value="TBL_N"/>
</dbReference>
<proteinExistence type="inferred from homology"/>
<evidence type="ECO:0000256" key="2">
    <source>
        <dbReference type="ARBA" id="ARBA00007727"/>
    </source>
</evidence>
<feature type="region of interest" description="Disordered" evidence="7">
    <location>
        <begin position="106"/>
        <end position="129"/>
    </location>
</feature>
<evidence type="ECO:0000256" key="8">
    <source>
        <dbReference type="SAM" id="Phobius"/>
    </source>
</evidence>
<dbReference type="OMA" id="WEVLSHC"/>
<keyword evidence="10" id="KW-1185">Reference proteome</keyword>
<dbReference type="PANTHER" id="PTHR32285:SF22">
    <property type="entry name" value="PROTEIN TRICHOME BIREFRINGENCE"/>
    <property type="match status" value="1"/>
</dbReference>
<evidence type="ECO:0000313" key="9">
    <source>
        <dbReference type="EMBL" id="WOH08797.1"/>
    </source>
</evidence>
<evidence type="ECO:0000256" key="3">
    <source>
        <dbReference type="ARBA" id="ARBA00022692"/>
    </source>
</evidence>
<evidence type="ECO:0000256" key="1">
    <source>
        <dbReference type="ARBA" id="ARBA00004167"/>
    </source>
</evidence>
<evidence type="ECO:0000256" key="4">
    <source>
        <dbReference type="ARBA" id="ARBA00022968"/>
    </source>
</evidence>
<feature type="compositionally biased region" description="Polar residues" evidence="7">
    <location>
        <begin position="111"/>
        <end position="129"/>
    </location>
</feature>
<keyword evidence="3 8" id="KW-0812">Transmembrane</keyword>
<comment type="similarity">
    <text evidence="2">Belongs to the PC-esterase family. TBL subfamily.</text>
</comment>
<sequence>MSDSPTSRTRSVFSVARSNNTNYLSNIFSTRRSTTFACTLTIFFILSTIFFVFSHLSYSSKSPAFVRYIVQNRSHFSAFFSHIFPPDSSSYANFYPDTKAISTDPVVSDPPLSNATSPQSSPATDGLSVSDSGDMDLDSMVNVSAEMLEELIKCDLFDGNWVEDHDQLPMYRPGSCPFIDESFNCFHNKRPDNGYEKYRWQPKHCKIPRWNGRHMLELSRGKRIVYVGDSLNRNMWESMVCMLRNCVMNQTNVFEASGKVEFKTKGSYSFLFTNYNFSVEFFRSNFLVQEWWMPDGNGSNKETLRIDLMEKESERYEKADVLIFNTGHWWTHSKTSSGKGYYQEGNHVYDEMDGIEAYQRALTTWAKWIDSTVNFTSSLVFFRSYSPSHFRGGQWNSGGQCDNETEPIINEKYININDFFPYLDVLEKVLKGMKAPVFYLNITRMSDFRKDAHPSIFTKPYLTEEERRAPERFQDCTHWCLPGVPDTWNEIVYAQLLRKYYLEQKQKQREKPKQ</sequence>